<organism evidence="1 2">
    <name type="scientific">Carnegiea gigantea</name>
    <dbReference type="NCBI Taxonomy" id="171969"/>
    <lineage>
        <taxon>Eukaryota</taxon>
        <taxon>Viridiplantae</taxon>
        <taxon>Streptophyta</taxon>
        <taxon>Embryophyta</taxon>
        <taxon>Tracheophyta</taxon>
        <taxon>Spermatophyta</taxon>
        <taxon>Magnoliopsida</taxon>
        <taxon>eudicotyledons</taxon>
        <taxon>Gunneridae</taxon>
        <taxon>Pentapetalae</taxon>
        <taxon>Caryophyllales</taxon>
        <taxon>Cactineae</taxon>
        <taxon>Cactaceae</taxon>
        <taxon>Cactoideae</taxon>
        <taxon>Echinocereeae</taxon>
        <taxon>Carnegiea</taxon>
    </lineage>
</organism>
<proteinExistence type="predicted"/>
<sequence length="152" mass="17119">MGNDRVQQFGLHSLVREPISSDYYSEHRQLHLAGQLGKDVEESASELSNINFKDLLSSFGEALDAYNSNKFGRKRKITTSRGKGKYFFSKEDHLKAHSQSLKNVHNPDVASLHKQALWGCPIGKEFEARKVANVAMEKDVREALSNNSKIIT</sequence>
<evidence type="ECO:0000313" key="2">
    <source>
        <dbReference type="Proteomes" id="UP001153076"/>
    </source>
</evidence>
<name>A0A9Q1KJY0_9CARY</name>
<reference evidence="1" key="1">
    <citation type="submission" date="2022-04" db="EMBL/GenBank/DDBJ databases">
        <title>Carnegiea gigantea Genome sequencing and assembly v2.</title>
        <authorList>
            <person name="Copetti D."/>
            <person name="Sanderson M.J."/>
            <person name="Burquez A."/>
            <person name="Wojciechowski M.F."/>
        </authorList>
    </citation>
    <scope>NUCLEOTIDE SEQUENCE</scope>
    <source>
        <strain evidence="1">SGP5-SGP5p</strain>
        <tissue evidence="1">Aerial part</tissue>
    </source>
</reference>
<dbReference type="Proteomes" id="UP001153076">
    <property type="component" value="Unassembled WGS sequence"/>
</dbReference>
<dbReference type="AlphaFoldDB" id="A0A9Q1KJY0"/>
<comment type="caution">
    <text evidence="1">The sequence shown here is derived from an EMBL/GenBank/DDBJ whole genome shotgun (WGS) entry which is preliminary data.</text>
</comment>
<dbReference type="EMBL" id="JAKOGI010000100">
    <property type="protein sequence ID" value="KAJ8444325.1"/>
    <property type="molecule type" value="Genomic_DNA"/>
</dbReference>
<gene>
    <name evidence="1" type="ORF">Cgig2_019883</name>
</gene>
<evidence type="ECO:0000313" key="1">
    <source>
        <dbReference type="EMBL" id="KAJ8444325.1"/>
    </source>
</evidence>
<keyword evidence="2" id="KW-1185">Reference proteome</keyword>
<protein>
    <submittedName>
        <fullName evidence="1">Uncharacterized protein</fullName>
    </submittedName>
</protein>
<accession>A0A9Q1KJY0</accession>